<dbReference type="PANTHER" id="PTHR31157:SF1">
    <property type="entry name" value="SCP DOMAIN-CONTAINING PROTEIN"/>
    <property type="match status" value="1"/>
</dbReference>
<dbReference type="CDD" id="cd05379">
    <property type="entry name" value="CAP_bacterial"/>
    <property type="match status" value="1"/>
</dbReference>
<dbReference type="SUPFAM" id="SSF55797">
    <property type="entry name" value="PR-1-like"/>
    <property type="match status" value="1"/>
</dbReference>
<dbReference type="InterPro" id="IPR035940">
    <property type="entry name" value="CAP_sf"/>
</dbReference>
<dbReference type="Pfam" id="PF00188">
    <property type="entry name" value="CAP"/>
    <property type="match status" value="1"/>
</dbReference>
<accession>A0AA95NNA2</accession>
<evidence type="ECO:0000313" key="3">
    <source>
        <dbReference type="EMBL" id="WIT13076.1"/>
    </source>
</evidence>
<keyword evidence="1" id="KW-0732">Signal</keyword>
<name>A0AA95NNA2_9BURK</name>
<keyword evidence="4" id="KW-1185">Reference proteome</keyword>
<dbReference type="KEGG" id="pais:PFX98_05570"/>
<proteinExistence type="predicted"/>
<evidence type="ECO:0000256" key="1">
    <source>
        <dbReference type="SAM" id="SignalP"/>
    </source>
</evidence>
<feature type="domain" description="SCP" evidence="2">
    <location>
        <begin position="38"/>
        <end position="162"/>
    </location>
</feature>
<dbReference type="EMBL" id="CP116346">
    <property type="protein sequence ID" value="WIT13076.1"/>
    <property type="molecule type" value="Genomic_DNA"/>
</dbReference>
<reference evidence="3" key="1">
    <citation type="submission" date="2023-01" db="EMBL/GenBank/DDBJ databases">
        <title>Whole genome sequence of Paucibacter sp. S2-9 isolated from pond sediment.</title>
        <authorList>
            <person name="Jung J.Y."/>
        </authorList>
    </citation>
    <scope>NUCLEOTIDE SEQUENCE</scope>
    <source>
        <strain evidence="3">S2-9</strain>
    </source>
</reference>
<dbReference type="AlphaFoldDB" id="A0AA95NNA2"/>
<evidence type="ECO:0000259" key="2">
    <source>
        <dbReference type="Pfam" id="PF00188"/>
    </source>
</evidence>
<dbReference type="PANTHER" id="PTHR31157">
    <property type="entry name" value="SCP DOMAIN-CONTAINING PROTEIN"/>
    <property type="match status" value="1"/>
</dbReference>
<feature type="signal peptide" evidence="1">
    <location>
        <begin position="1"/>
        <end position="21"/>
    </location>
</feature>
<sequence length="176" mass="18735">MSLRPCVLVLCLLLAAARCWADEALPACPAGLTPELVLQRLNALRAEPRPCGSVERAAAPALRWDLRLAAAAEAYAGELAQRDTISHVGSQGRSLRERLGAAGYLMSSVGENLAAGPEQLDDALQIWLASAAHCQNLMAPELVDAGLACVAAPGRYQRFWVLLLARSPRSSPDRSP</sequence>
<gene>
    <name evidence="3" type="ORF">PFX98_05570</name>
</gene>
<protein>
    <submittedName>
        <fullName evidence="3">CAP domain-containing protein</fullName>
    </submittedName>
</protein>
<dbReference type="Gene3D" id="3.40.33.10">
    <property type="entry name" value="CAP"/>
    <property type="match status" value="1"/>
</dbReference>
<feature type="chain" id="PRO_5041678900" evidence="1">
    <location>
        <begin position="22"/>
        <end position="176"/>
    </location>
</feature>
<organism evidence="3 4">
    <name type="scientific">Paucibacter sediminis</name>
    <dbReference type="NCBI Taxonomy" id="3019553"/>
    <lineage>
        <taxon>Bacteria</taxon>
        <taxon>Pseudomonadati</taxon>
        <taxon>Pseudomonadota</taxon>
        <taxon>Betaproteobacteria</taxon>
        <taxon>Burkholderiales</taxon>
        <taxon>Sphaerotilaceae</taxon>
        <taxon>Roseateles</taxon>
    </lineage>
</organism>
<dbReference type="Proteomes" id="UP001177769">
    <property type="component" value="Chromosome"/>
</dbReference>
<evidence type="ECO:0000313" key="4">
    <source>
        <dbReference type="Proteomes" id="UP001177769"/>
    </source>
</evidence>
<dbReference type="RefSeq" id="WP_285234179.1">
    <property type="nucleotide sequence ID" value="NZ_CP116346.1"/>
</dbReference>
<dbReference type="InterPro" id="IPR014044">
    <property type="entry name" value="CAP_dom"/>
</dbReference>